<reference evidence="1" key="2">
    <citation type="journal article" date="2014" name="ISME J.">
        <title>Microbial stratification in low pH oxic and suboxic macroscopic growths along an acid mine drainage.</title>
        <authorList>
            <person name="Mendez-Garcia C."/>
            <person name="Mesa V."/>
            <person name="Sprenger R.R."/>
            <person name="Richter M."/>
            <person name="Diez M.S."/>
            <person name="Solano J."/>
            <person name="Bargiela R."/>
            <person name="Golyshina O.V."/>
            <person name="Manteca A."/>
            <person name="Ramos J.L."/>
            <person name="Gallego J.R."/>
            <person name="Llorente I."/>
            <person name="Martins Dos Santos V.A."/>
            <person name="Jensen O.N."/>
            <person name="Pelaez A.I."/>
            <person name="Sanchez J."/>
            <person name="Ferrer M."/>
        </authorList>
    </citation>
    <scope>NUCLEOTIDE SEQUENCE</scope>
</reference>
<dbReference type="Pfam" id="PF09707">
    <property type="entry name" value="Cas_Cas2CT1978"/>
    <property type="match status" value="1"/>
</dbReference>
<dbReference type="EMBL" id="AUZX01014056">
    <property type="protein sequence ID" value="EQD33406.1"/>
    <property type="molecule type" value="Genomic_DNA"/>
</dbReference>
<reference evidence="1" key="1">
    <citation type="submission" date="2013-08" db="EMBL/GenBank/DDBJ databases">
        <authorList>
            <person name="Mendez C."/>
            <person name="Richter M."/>
            <person name="Ferrer M."/>
            <person name="Sanchez J."/>
        </authorList>
    </citation>
    <scope>NUCLEOTIDE SEQUENCE</scope>
</reference>
<accession>T0YDK4</accession>
<dbReference type="NCBIfam" id="TIGR01873">
    <property type="entry name" value="cas_CT1978"/>
    <property type="match status" value="1"/>
</dbReference>
<dbReference type="AlphaFoldDB" id="T0YDK4"/>
<evidence type="ECO:0000313" key="1">
    <source>
        <dbReference type="EMBL" id="EQD33406.1"/>
    </source>
</evidence>
<sequence length="102" mass="11381">MNLTVVVTSNVEDRYRGFLSSLMMEISVGVFTSPRLSAGTRDHIWSVLSNWHAELRNGTIVMTWMDRDAPGGQRVLHLGQPSRTLADVDGISLVRRECPKAL</sequence>
<proteinExistence type="predicted"/>
<dbReference type="InterPro" id="IPR010152">
    <property type="entry name" value="CRISPR-assoc_prot_Cas2_sub"/>
</dbReference>
<comment type="caution">
    <text evidence="1">The sequence shown here is derived from an EMBL/GenBank/DDBJ whole genome shotgun (WGS) entry which is preliminary data.</text>
</comment>
<name>T0YDK4_9ZZZZ</name>
<gene>
    <name evidence="1" type="ORF">B1A_19055</name>
</gene>
<dbReference type="Gene3D" id="3.30.70.240">
    <property type="match status" value="1"/>
</dbReference>
<protein>
    <submittedName>
        <fullName evidence="1">CRISPR-associated protein Cas2</fullName>
    </submittedName>
</protein>
<organism evidence="1">
    <name type="scientific">mine drainage metagenome</name>
    <dbReference type="NCBI Taxonomy" id="410659"/>
    <lineage>
        <taxon>unclassified sequences</taxon>
        <taxon>metagenomes</taxon>
        <taxon>ecological metagenomes</taxon>
    </lineage>
</organism>